<feature type="compositionally biased region" description="Polar residues" evidence="1">
    <location>
        <begin position="128"/>
        <end position="145"/>
    </location>
</feature>
<feature type="region of interest" description="Disordered" evidence="1">
    <location>
        <begin position="1"/>
        <end position="23"/>
    </location>
</feature>
<comment type="caution">
    <text evidence="2">The sequence shown here is derived from an EMBL/GenBank/DDBJ whole genome shotgun (WGS) entry which is preliminary data.</text>
</comment>
<name>A0A9N8VPT2_9GLOM</name>
<feature type="region of interest" description="Disordered" evidence="1">
    <location>
        <begin position="103"/>
        <end position="149"/>
    </location>
</feature>
<evidence type="ECO:0000313" key="3">
    <source>
        <dbReference type="Proteomes" id="UP000789831"/>
    </source>
</evidence>
<organism evidence="2 3">
    <name type="scientific">Ambispora gerdemannii</name>
    <dbReference type="NCBI Taxonomy" id="144530"/>
    <lineage>
        <taxon>Eukaryota</taxon>
        <taxon>Fungi</taxon>
        <taxon>Fungi incertae sedis</taxon>
        <taxon>Mucoromycota</taxon>
        <taxon>Glomeromycotina</taxon>
        <taxon>Glomeromycetes</taxon>
        <taxon>Archaeosporales</taxon>
        <taxon>Ambisporaceae</taxon>
        <taxon>Ambispora</taxon>
    </lineage>
</organism>
<feature type="region of interest" description="Disordered" evidence="1">
    <location>
        <begin position="241"/>
        <end position="265"/>
    </location>
</feature>
<gene>
    <name evidence="2" type="ORF">AGERDE_LOCUS2110</name>
</gene>
<dbReference type="AlphaFoldDB" id="A0A9N8VPT2"/>
<protein>
    <submittedName>
        <fullName evidence="2">11215_t:CDS:1</fullName>
    </submittedName>
</protein>
<accession>A0A9N8VPT2</accession>
<dbReference type="OrthoDB" id="2448685at2759"/>
<evidence type="ECO:0000313" key="2">
    <source>
        <dbReference type="EMBL" id="CAG8458211.1"/>
    </source>
</evidence>
<reference evidence="2" key="1">
    <citation type="submission" date="2021-06" db="EMBL/GenBank/DDBJ databases">
        <authorList>
            <person name="Kallberg Y."/>
            <person name="Tangrot J."/>
            <person name="Rosling A."/>
        </authorList>
    </citation>
    <scope>NUCLEOTIDE SEQUENCE</scope>
    <source>
        <strain evidence="2">MT106</strain>
    </source>
</reference>
<dbReference type="Proteomes" id="UP000789831">
    <property type="component" value="Unassembled WGS sequence"/>
</dbReference>
<keyword evidence="3" id="KW-1185">Reference proteome</keyword>
<feature type="compositionally biased region" description="Low complexity" evidence="1">
    <location>
        <begin position="112"/>
        <end position="127"/>
    </location>
</feature>
<dbReference type="EMBL" id="CAJVPL010000166">
    <property type="protein sequence ID" value="CAG8458211.1"/>
    <property type="molecule type" value="Genomic_DNA"/>
</dbReference>
<feature type="compositionally biased region" description="Basic and acidic residues" evidence="1">
    <location>
        <begin position="242"/>
        <end position="255"/>
    </location>
</feature>
<sequence length="451" mass="50438">MESQGQKTTITTGNTQPQSMTEGSLITNQPIIIDLDPEPSSTEITVIDLEAEDDSNNMDIVQSQLSQPQQPNNLISMSMSITQNEKDDQNAFSYTPEAQHTVSPRVFPNYIPSKSTTPTPSTPTNTSRVENLSITDNSNNSTPEQLKTVPGEKRHVQVARSYENIAKKQNWVNANGLFFPISVDSLCSFIRHKADTSTIKSIDWYVGALKKYHITELGIKDWDDVRKHPKVRSVLAEIEEEASAKVRKDRTHGEADMSVGNKGKQSIVSNDANASILSPARSAHNYPSIYSSPIGSSVRGSGSKNVQRLDPTNRPAEAILAMLGVMDSADEDTEKMSKSKSPNNVINLERRKRDLEMNMPHVDPDEPESFKFRYDYAIAILKSKYTGQCSLHPKGCFEVQPNFHLELDENMFRHWASLIASGDDVTEEKLPEFLEMPEFHPQTVELKDEQV</sequence>
<proteinExistence type="predicted"/>
<evidence type="ECO:0000256" key="1">
    <source>
        <dbReference type="SAM" id="MobiDB-lite"/>
    </source>
</evidence>